<dbReference type="Gene3D" id="3.30.930.10">
    <property type="entry name" value="Bira Bifunctional Protein, Domain 2"/>
    <property type="match status" value="1"/>
</dbReference>
<name>A0AAW1JCS7_POPJA</name>
<dbReference type="GO" id="GO:0004824">
    <property type="term" value="F:lysine-tRNA ligase activity"/>
    <property type="evidence" value="ECO:0007669"/>
    <property type="project" value="TreeGrafter"/>
</dbReference>
<proteinExistence type="predicted"/>
<dbReference type="AlphaFoldDB" id="A0AAW1JCS7"/>
<dbReference type="InterPro" id="IPR045864">
    <property type="entry name" value="aa-tRNA-synth_II/BPL/LPL"/>
</dbReference>
<reference evidence="5 6" key="1">
    <citation type="journal article" date="2024" name="BMC Genomics">
        <title>De novo assembly and annotation of Popillia japonica's genome with initial clues to its potential as an invasive pest.</title>
        <authorList>
            <person name="Cucini C."/>
            <person name="Boschi S."/>
            <person name="Funari R."/>
            <person name="Cardaioli E."/>
            <person name="Iannotti N."/>
            <person name="Marturano G."/>
            <person name="Paoli F."/>
            <person name="Bruttini M."/>
            <person name="Carapelli A."/>
            <person name="Frati F."/>
            <person name="Nardi F."/>
        </authorList>
    </citation>
    <scope>NUCLEOTIDE SEQUENCE [LARGE SCALE GENOMIC DNA]</scope>
    <source>
        <strain evidence="5">DMR45628</strain>
    </source>
</reference>
<evidence type="ECO:0000256" key="1">
    <source>
        <dbReference type="ARBA" id="ARBA00022598"/>
    </source>
</evidence>
<dbReference type="GO" id="GO:0005829">
    <property type="term" value="C:cytosol"/>
    <property type="evidence" value="ECO:0007669"/>
    <property type="project" value="TreeGrafter"/>
</dbReference>
<dbReference type="PANTHER" id="PTHR42918:SF9">
    <property type="entry name" value="LYSINE--TRNA LIGASE"/>
    <property type="match status" value="1"/>
</dbReference>
<keyword evidence="5" id="KW-0030">Aminoacyl-tRNA synthetase</keyword>
<dbReference type="Proteomes" id="UP001458880">
    <property type="component" value="Unassembled WGS sequence"/>
</dbReference>
<keyword evidence="6" id="KW-1185">Reference proteome</keyword>
<protein>
    <submittedName>
        <fullName evidence="5">tRNA synthetases class II (D, K and N)</fullName>
    </submittedName>
</protein>
<dbReference type="GO" id="GO:0005524">
    <property type="term" value="F:ATP binding"/>
    <property type="evidence" value="ECO:0007669"/>
    <property type="project" value="InterPro"/>
</dbReference>
<dbReference type="GO" id="GO:0000049">
    <property type="term" value="F:tRNA binding"/>
    <property type="evidence" value="ECO:0007669"/>
    <property type="project" value="TreeGrafter"/>
</dbReference>
<keyword evidence="2" id="KW-0547">Nucleotide-binding</keyword>
<sequence>MSIDVIHNPELITCEFYMAYIDYNNVMTITEDLIPGMVKNIDSTYKINYHPDGPEGDKVEIDFPPFKTTKDVPNFRKKIKSEIFF</sequence>
<keyword evidence="3" id="KW-0067">ATP-binding</keyword>
<dbReference type="EMBL" id="JASPKY010000426">
    <property type="protein sequence ID" value="KAK9700948.1"/>
    <property type="molecule type" value="Genomic_DNA"/>
</dbReference>
<dbReference type="GO" id="GO:0005739">
    <property type="term" value="C:mitochondrion"/>
    <property type="evidence" value="ECO:0007669"/>
    <property type="project" value="TreeGrafter"/>
</dbReference>
<evidence type="ECO:0000259" key="4">
    <source>
        <dbReference type="Pfam" id="PF00152"/>
    </source>
</evidence>
<keyword evidence="1" id="KW-0436">Ligase</keyword>
<dbReference type="SUPFAM" id="SSF55681">
    <property type="entry name" value="Class II aaRS and biotin synthetases"/>
    <property type="match status" value="1"/>
</dbReference>
<dbReference type="Pfam" id="PF00152">
    <property type="entry name" value="tRNA-synt_2"/>
    <property type="match status" value="1"/>
</dbReference>
<feature type="domain" description="Aminoacyl-tRNA synthetase class II (D/K/N)" evidence="4">
    <location>
        <begin position="4"/>
        <end position="58"/>
    </location>
</feature>
<organism evidence="5 6">
    <name type="scientific">Popillia japonica</name>
    <name type="common">Japanese beetle</name>
    <dbReference type="NCBI Taxonomy" id="7064"/>
    <lineage>
        <taxon>Eukaryota</taxon>
        <taxon>Metazoa</taxon>
        <taxon>Ecdysozoa</taxon>
        <taxon>Arthropoda</taxon>
        <taxon>Hexapoda</taxon>
        <taxon>Insecta</taxon>
        <taxon>Pterygota</taxon>
        <taxon>Neoptera</taxon>
        <taxon>Endopterygota</taxon>
        <taxon>Coleoptera</taxon>
        <taxon>Polyphaga</taxon>
        <taxon>Scarabaeiformia</taxon>
        <taxon>Scarabaeidae</taxon>
        <taxon>Rutelinae</taxon>
        <taxon>Popillia</taxon>
    </lineage>
</organism>
<dbReference type="GO" id="GO:0006430">
    <property type="term" value="P:lysyl-tRNA aminoacylation"/>
    <property type="evidence" value="ECO:0007669"/>
    <property type="project" value="TreeGrafter"/>
</dbReference>
<evidence type="ECO:0000313" key="5">
    <source>
        <dbReference type="EMBL" id="KAK9700948.1"/>
    </source>
</evidence>
<dbReference type="GO" id="GO:0017101">
    <property type="term" value="C:aminoacyl-tRNA synthetase multienzyme complex"/>
    <property type="evidence" value="ECO:0007669"/>
    <property type="project" value="TreeGrafter"/>
</dbReference>
<evidence type="ECO:0000256" key="2">
    <source>
        <dbReference type="ARBA" id="ARBA00022741"/>
    </source>
</evidence>
<dbReference type="PANTHER" id="PTHR42918">
    <property type="entry name" value="LYSYL-TRNA SYNTHETASE"/>
    <property type="match status" value="1"/>
</dbReference>
<gene>
    <name evidence="5" type="ORF">QE152_g30913</name>
</gene>
<accession>A0AAW1JCS7</accession>
<comment type="caution">
    <text evidence="5">The sequence shown here is derived from an EMBL/GenBank/DDBJ whole genome shotgun (WGS) entry which is preliminary data.</text>
</comment>
<evidence type="ECO:0000313" key="6">
    <source>
        <dbReference type="Proteomes" id="UP001458880"/>
    </source>
</evidence>
<evidence type="ECO:0000256" key="3">
    <source>
        <dbReference type="ARBA" id="ARBA00022840"/>
    </source>
</evidence>
<dbReference type="InterPro" id="IPR004364">
    <property type="entry name" value="Aa-tRNA-synt_II"/>
</dbReference>